<accession>A0A1V4SW10</accession>
<comment type="similarity">
    <text evidence="2">Belongs to the nicotinamide ribonucleoside (NR) uptake permease (TC 4.B.1) family.</text>
</comment>
<dbReference type="NCBIfam" id="TIGR01528">
    <property type="entry name" value="NMN_trans_PnuC"/>
    <property type="match status" value="1"/>
</dbReference>
<organism evidence="9 10">
    <name type="scientific">Clostridium thermobutyricum DSM 4928</name>
    <dbReference type="NCBI Taxonomy" id="1121339"/>
    <lineage>
        <taxon>Bacteria</taxon>
        <taxon>Bacillati</taxon>
        <taxon>Bacillota</taxon>
        <taxon>Clostridia</taxon>
        <taxon>Eubacteriales</taxon>
        <taxon>Clostridiaceae</taxon>
        <taxon>Clostridium</taxon>
    </lineage>
</organism>
<keyword evidence="5 8" id="KW-0812">Transmembrane</keyword>
<dbReference type="GO" id="GO:0005886">
    <property type="term" value="C:plasma membrane"/>
    <property type="evidence" value="ECO:0007669"/>
    <property type="project" value="UniProtKB-SubCell"/>
</dbReference>
<feature type="transmembrane region" description="Helical" evidence="8">
    <location>
        <begin position="67"/>
        <end position="87"/>
    </location>
</feature>
<evidence type="ECO:0000256" key="7">
    <source>
        <dbReference type="ARBA" id="ARBA00023136"/>
    </source>
</evidence>
<feature type="transmembrane region" description="Helical" evidence="8">
    <location>
        <begin position="138"/>
        <end position="157"/>
    </location>
</feature>
<dbReference type="PANTHER" id="PTHR36122:SF2">
    <property type="entry name" value="NICOTINAMIDE RIBOSIDE TRANSPORTER PNUC"/>
    <property type="match status" value="1"/>
</dbReference>
<dbReference type="RefSeq" id="WP_080022852.1">
    <property type="nucleotide sequence ID" value="NZ_LTAY01000039.1"/>
</dbReference>
<protein>
    <submittedName>
        <fullName evidence="9">Nicotinamide riboside transporter PnuC</fullName>
    </submittedName>
</protein>
<feature type="transmembrane region" description="Helical" evidence="8">
    <location>
        <begin position="227"/>
        <end position="251"/>
    </location>
</feature>
<evidence type="ECO:0000313" key="9">
    <source>
        <dbReference type="EMBL" id="OPX47696.1"/>
    </source>
</evidence>
<dbReference type="InterPro" id="IPR006419">
    <property type="entry name" value="NMN_transpt_PnuC"/>
</dbReference>
<dbReference type="PANTHER" id="PTHR36122">
    <property type="entry name" value="NICOTINAMIDE RIBOSIDE TRANSPORTER PNUC"/>
    <property type="match status" value="1"/>
</dbReference>
<evidence type="ECO:0000256" key="5">
    <source>
        <dbReference type="ARBA" id="ARBA00022692"/>
    </source>
</evidence>
<gene>
    <name evidence="9" type="primary">pnuC_4</name>
    <name evidence="9" type="ORF">CLTHE_16760</name>
</gene>
<feature type="transmembrane region" description="Helical" evidence="8">
    <location>
        <begin position="12"/>
        <end position="32"/>
    </location>
</feature>
<evidence type="ECO:0000256" key="8">
    <source>
        <dbReference type="SAM" id="Phobius"/>
    </source>
</evidence>
<evidence type="ECO:0000313" key="10">
    <source>
        <dbReference type="Proteomes" id="UP000191448"/>
    </source>
</evidence>
<dbReference type="Pfam" id="PF04973">
    <property type="entry name" value="NMN_transporter"/>
    <property type="match status" value="1"/>
</dbReference>
<comment type="caution">
    <text evidence="9">The sequence shown here is derived from an EMBL/GenBank/DDBJ whole genome shotgun (WGS) entry which is preliminary data.</text>
</comment>
<feature type="transmembrane region" description="Helical" evidence="8">
    <location>
        <begin position="202"/>
        <end position="221"/>
    </location>
</feature>
<dbReference type="GO" id="GO:0034257">
    <property type="term" value="F:nicotinamide riboside transmembrane transporter activity"/>
    <property type="evidence" value="ECO:0007669"/>
    <property type="project" value="InterPro"/>
</dbReference>
<dbReference type="EMBL" id="LTAY01000039">
    <property type="protein sequence ID" value="OPX47696.1"/>
    <property type="molecule type" value="Genomic_DNA"/>
</dbReference>
<feature type="transmembrane region" description="Helical" evidence="8">
    <location>
        <begin position="93"/>
        <end position="111"/>
    </location>
</feature>
<proteinExistence type="inferred from homology"/>
<dbReference type="AlphaFoldDB" id="A0A1V4SW10"/>
<name>A0A1V4SW10_9CLOT</name>
<reference evidence="9 10" key="1">
    <citation type="submission" date="2016-02" db="EMBL/GenBank/DDBJ databases">
        <title>Genome sequence of Clostridium thermobutyricum DSM 4928.</title>
        <authorList>
            <person name="Poehlein A."/>
            <person name="Daniel R."/>
        </authorList>
    </citation>
    <scope>NUCLEOTIDE SEQUENCE [LARGE SCALE GENOMIC DNA]</scope>
    <source>
        <strain evidence="9 10">DSM 4928</strain>
    </source>
</reference>
<keyword evidence="4" id="KW-1003">Cell membrane</keyword>
<evidence type="ECO:0000256" key="3">
    <source>
        <dbReference type="ARBA" id="ARBA00022448"/>
    </source>
</evidence>
<keyword evidence="6 8" id="KW-1133">Transmembrane helix</keyword>
<dbReference type="OrthoDB" id="9791248at2"/>
<evidence type="ECO:0000256" key="1">
    <source>
        <dbReference type="ARBA" id="ARBA00004651"/>
    </source>
</evidence>
<sequence>MINSFKKFSKFHKVYLIFFLVVNILFFISPVFQGESLATSLTIVTIAGLLSTITGLFAAIYTARAEVAAYAWGVANTCFYIFVSLSRHMYGEVILYTLYMLPMNCYGFYAWRKSTLEAQKKDSSSSTIEVRSLKLKQWIAVIIFVIVVWGLYSQFVHHLPEIIKYLFNLTIEPDTSYLIDSFTATITICAVIVSTQRFKETWYFWILSDAVGIALYIHSLVSAPVFSLGALSGAMMWIQFTVNAVYGLILWKKIDVKEHQIKAASN</sequence>
<evidence type="ECO:0000256" key="2">
    <source>
        <dbReference type="ARBA" id="ARBA00006669"/>
    </source>
</evidence>
<evidence type="ECO:0000256" key="6">
    <source>
        <dbReference type="ARBA" id="ARBA00022989"/>
    </source>
</evidence>
<keyword evidence="7 8" id="KW-0472">Membrane</keyword>
<keyword evidence="3" id="KW-0813">Transport</keyword>
<comment type="subcellular location">
    <subcellularLocation>
        <location evidence="1">Cell membrane</location>
        <topology evidence="1">Multi-pass membrane protein</topology>
    </subcellularLocation>
</comment>
<feature type="transmembrane region" description="Helical" evidence="8">
    <location>
        <begin position="38"/>
        <end position="60"/>
    </location>
</feature>
<evidence type="ECO:0000256" key="4">
    <source>
        <dbReference type="ARBA" id="ARBA00022475"/>
    </source>
</evidence>
<feature type="transmembrane region" description="Helical" evidence="8">
    <location>
        <begin position="177"/>
        <end position="195"/>
    </location>
</feature>
<dbReference type="Proteomes" id="UP000191448">
    <property type="component" value="Unassembled WGS sequence"/>
</dbReference>